<gene>
    <name evidence="1" type="ORF">Gohar_021559</name>
</gene>
<evidence type="ECO:0000313" key="1">
    <source>
        <dbReference type="EMBL" id="MBA0819996.1"/>
    </source>
</evidence>
<name>A0A7J9ID43_9ROSI</name>
<organism evidence="1 2">
    <name type="scientific">Gossypium harknessii</name>
    <dbReference type="NCBI Taxonomy" id="34285"/>
    <lineage>
        <taxon>Eukaryota</taxon>
        <taxon>Viridiplantae</taxon>
        <taxon>Streptophyta</taxon>
        <taxon>Embryophyta</taxon>
        <taxon>Tracheophyta</taxon>
        <taxon>Spermatophyta</taxon>
        <taxon>Magnoliopsida</taxon>
        <taxon>eudicotyledons</taxon>
        <taxon>Gunneridae</taxon>
        <taxon>Pentapetalae</taxon>
        <taxon>rosids</taxon>
        <taxon>malvids</taxon>
        <taxon>Malvales</taxon>
        <taxon>Malvaceae</taxon>
        <taxon>Malvoideae</taxon>
        <taxon>Gossypium</taxon>
    </lineage>
</organism>
<protein>
    <submittedName>
        <fullName evidence="1">Uncharacterized protein</fullName>
    </submittedName>
</protein>
<reference evidence="1 2" key="1">
    <citation type="journal article" date="2019" name="Genome Biol. Evol.">
        <title>Insights into the evolution of the New World diploid cottons (Gossypium, subgenus Houzingenia) based on genome sequencing.</title>
        <authorList>
            <person name="Grover C.E."/>
            <person name="Arick M.A. 2nd"/>
            <person name="Thrash A."/>
            <person name="Conover J.L."/>
            <person name="Sanders W.S."/>
            <person name="Peterson D.G."/>
            <person name="Frelichowski J.E."/>
            <person name="Scheffler J.A."/>
            <person name="Scheffler B.E."/>
            <person name="Wendel J.F."/>
        </authorList>
    </citation>
    <scope>NUCLEOTIDE SEQUENCE [LARGE SCALE GENOMIC DNA]</scope>
    <source>
        <strain evidence="1">0</strain>
        <tissue evidence="1">Leaf</tissue>
    </source>
</reference>
<sequence>MLPMFQQKLLKVIINQLLAKHNHPVSTQLSMHYPSPQQFQL</sequence>
<accession>A0A7J9ID43</accession>
<comment type="caution">
    <text evidence="1">The sequence shown here is derived from an EMBL/GenBank/DDBJ whole genome shotgun (WGS) entry which is preliminary data.</text>
</comment>
<dbReference type="EMBL" id="JABFAD010332753">
    <property type="protein sequence ID" value="MBA0819996.1"/>
    <property type="molecule type" value="Genomic_DNA"/>
</dbReference>
<dbReference type="Proteomes" id="UP000593560">
    <property type="component" value="Unassembled WGS sequence"/>
</dbReference>
<evidence type="ECO:0000313" key="2">
    <source>
        <dbReference type="Proteomes" id="UP000593560"/>
    </source>
</evidence>
<dbReference type="AlphaFoldDB" id="A0A7J9ID43"/>
<keyword evidence="2" id="KW-1185">Reference proteome</keyword>
<proteinExistence type="predicted"/>